<dbReference type="EMBL" id="FOHW01000054">
    <property type="protein sequence ID" value="SEU07983.1"/>
    <property type="molecule type" value="Genomic_DNA"/>
</dbReference>
<feature type="region of interest" description="Disordered" evidence="1">
    <location>
        <begin position="1"/>
        <end position="41"/>
    </location>
</feature>
<evidence type="ECO:0000313" key="2">
    <source>
        <dbReference type="EMBL" id="SEU07983.1"/>
    </source>
</evidence>
<proteinExistence type="predicted"/>
<evidence type="ECO:0000256" key="1">
    <source>
        <dbReference type="SAM" id="MobiDB-lite"/>
    </source>
</evidence>
<accession>A0A1I0JDE0</accession>
<dbReference type="Proteomes" id="UP000182332">
    <property type="component" value="Unassembled WGS sequence"/>
</dbReference>
<dbReference type="AlphaFoldDB" id="A0A1I0JDE0"/>
<name>A0A1I0JDE0_9PSED</name>
<feature type="compositionally biased region" description="Basic and acidic residues" evidence="1">
    <location>
        <begin position="1"/>
        <end position="15"/>
    </location>
</feature>
<reference evidence="2 3" key="1">
    <citation type="submission" date="2016-10" db="EMBL/GenBank/DDBJ databases">
        <authorList>
            <person name="de Groot N.N."/>
        </authorList>
    </citation>
    <scope>NUCLEOTIDE SEQUENCE [LARGE SCALE GENOMIC DNA]</scope>
    <source>
        <strain evidence="2 3">DSM 11363</strain>
    </source>
</reference>
<evidence type="ECO:0000313" key="3">
    <source>
        <dbReference type="Proteomes" id="UP000182332"/>
    </source>
</evidence>
<protein>
    <submittedName>
        <fullName evidence="2">Uncharacterized protein</fullName>
    </submittedName>
</protein>
<organism evidence="2 3">
    <name type="scientific">Pseudomonas graminis</name>
    <dbReference type="NCBI Taxonomy" id="158627"/>
    <lineage>
        <taxon>Bacteria</taxon>
        <taxon>Pseudomonadati</taxon>
        <taxon>Pseudomonadota</taxon>
        <taxon>Gammaproteobacteria</taxon>
        <taxon>Pseudomonadales</taxon>
        <taxon>Pseudomonadaceae</taxon>
        <taxon>Pseudomonas</taxon>
    </lineage>
</organism>
<gene>
    <name evidence="2" type="ORF">SAMN05216197_1547</name>
</gene>
<sequence>MCVMTEGEKKRDVRGVSRKQKAGTCVQKSGPVEAASASAGRNRISPCRPLPIW</sequence>